<feature type="region of interest" description="Disordered" evidence="1">
    <location>
        <begin position="52"/>
        <end position="100"/>
    </location>
</feature>
<accession>A0A1X0NGQ0</accession>
<feature type="region of interest" description="Disordered" evidence="1">
    <location>
        <begin position="181"/>
        <end position="271"/>
    </location>
</feature>
<feature type="compositionally biased region" description="Basic and acidic residues" evidence="1">
    <location>
        <begin position="204"/>
        <end position="216"/>
    </location>
</feature>
<evidence type="ECO:0008006" key="5">
    <source>
        <dbReference type="Google" id="ProtNLM"/>
    </source>
</evidence>
<feature type="signal peptide" evidence="2">
    <location>
        <begin position="1"/>
        <end position="25"/>
    </location>
</feature>
<feature type="region of interest" description="Disordered" evidence="1">
    <location>
        <begin position="124"/>
        <end position="151"/>
    </location>
</feature>
<evidence type="ECO:0000313" key="4">
    <source>
        <dbReference type="Proteomes" id="UP000192257"/>
    </source>
</evidence>
<keyword evidence="4" id="KW-1185">Reference proteome</keyword>
<proteinExistence type="predicted"/>
<feature type="compositionally biased region" description="Polar residues" evidence="1">
    <location>
        <begin position="258"/>
        <end position="271"/>
    </location>
</feature>
<dbReference type="GeneID" id="39991051"/>
<feature type="compositionally biased region" description="Basic and acidic residues" evidence="1">
    <location>
        <begin position="182"/>
        <end position="195"/>
    </location>
</feature>
<evidence type="ECO:0000256" key="2">
    <source>
        <dbReference type="SAM" id="SignalP"/>
    </source>
</evidence>
<feature type="compositionally biased region" description="Basic and acidic residues" evidence="1">
    <location>
        <begin position="244"/>
        <end position="254"/>
    </location>
</feature>
<feature type="non-terminal residue" evidence="3">
    <location>
        <position position="271"/>
    </location>
</feature>
<evidence type="ECO:0000313" key="3">
    <source>
        <dbReference type="EMBL" id="ORC83359.1"/>
    </source>
</evidence>
<sequence>MKKMMGHVLCLLALILYCVCGCVMASYDNMQPPFLGGPGGILQPVVPGGIHRNPGIPGAVNPPHPPLPGGSHGAGRSPLQSPVGPLAAQHGPHSTFAAHRDPCANPGVSCPGGVPGMVGPVPGAKGFPKTIPPQLLPQHKPGPAGAVGSHDAYGMPLSPHLNGGNILPGVVVGQRVVPPVTNKHEKHPDESKGITKGDNGNVVTEKEEDKMAKVVEGELGDSSQGHGRGNKRQPETVLSLVSPVKDHSGDKTDVVSEQAKNTQNQTLPSES</sequence>
<organism evidence="3 4">
    <name type="scientific">Trypanosoma theileri</name>
    <dbReference type="NCBI Taxonomy" id="67003"/>
    <lineage>
        <taxon>Eukaryota</taxon>
        <taxon>Discoba</taxon>
        <taxon>Euglenozoa</taxon>
        <taxon>Kinetoplastea</taxon>
        <taxon>Metakinetoplastina</taxon>
        <taxon>Trypanosomatida</taxon>
        <taxon>Trypanosomatidae</taxon>
        <taxon>Trypanosoma</taxon>
    </lineage>
</organism>
<feature type="chain" id="PRO_5012055053" description="Mucin-associated surface protein (MASP)" evidence="2">
    <location>
        <begin position="26"/>
        <end position="271"/>
    </location>
</feature>
<evidence type="ECO:0000256" key="1">
    <source>
        <dbReference type="SAM" id="MobiDB-lite"/>
    </source>
</evidence>
<dbReference type="EMBL" id="NBCO01000074">
    <property type="protein sequence ID" value="ORC83359.1"/>
    <property type="molecule type" value="Genomic_DNA"/>
</dbReference>
<dbReference type="AlphaFoldDB" id="A0A1X0NGQ0"/>
<reference evidence="3 4" key="1">
    <citation type="submission" date="2017-03" db="EMBL/GenBank/DDBJ databases">
        <title>An alternative strategy for trypanosome survival in the mammalian bloodstream revealed through genome and transcriptome analysis of the ubiquitous bovine parasite Trypanosoma (Megatrypanum) theileri.</title>
        <authorList>
            <person name="Kelly S."/>
            <person name="Ivens A."/>
            <person name="Mott A."/>
            <person name="O'Neill E."/>
            <person name="Emms D."/>
            <person name="Macleod O."/>
            <person name="Voorheis P."/>
            <person name="Matthews J."/>
            <person name="Matthews K."/>
            <person name="Carrington M."/>
        </authorList>
    </citation>
    <scope>NUCLEOTIDE SEQUENCE [LARGE SCALE GENOMIC DNA]</scope>
    <source>
        <strain evidence="3">Edinburgh</strain>
    </source>
</reference>
<protein>
    <recommendedName>
        <fullName evidence="5">Mucin-associated surface protein (MASP)</fullName>
    </recommendedName>
</protein>
<keyword evidence="2" id="KW-0732">Signal</keyword>
<gene>
    <name evidence="3" type="ORF">TM35_000741060</name>
</gene>
<dbReference type="Proteomes" id="UP000192257">
    <property type="component" value="Unassembled WGS sequence"/>
</dbReference>
<dbReference type="VEuPathDB" id="TriTrypDB:TM35_000741060"/>
<dbReference type="RefSeq" id="XP_028877425.1">
    <property type="nucleotide sequence ID" value="XM_029031271.1"/>
</dbReference>
<name>A0A1X0NGQ0_9TRYP</name>
<comment type="caution">
    <text evidence="3">The sequence shown here is derived from an EMBL/GenBank/DDBJ whole genome shotgun (WGS) entry which is preliminary data.</text>
</comment>